<keyword evidence="2" id="KW-0106">Calcium</keyword>
<dbReference type="InterPro" id="IPR011992">
    <property type="entry name" value="EF-hand-dom_pair"/>
</dbReference>
<comment type="caution">
    <text evidence="4">The sequence shown here is derived from an EMBL/GenBank/DDBJ whole genome shotgun (WGS) entry which is preliminary data.</text>
</comment>
<feature type="domain" description="EF-hand" evidence="3">
    <location>
        <begin position="7"/>
        <end position="42"/>
    </location>
</feature>
<dbReference type="EMBL" id="RCHS01000245">
    <property type="protein sequence ID" value="RMX60069.1"/>
    <property type="molecule type" value="Genomic_DNA"/>
</dbReference>
<dbReference type="SUPFAM" id="SSF47473">
    <property type="entry name" value="EF-hand"/>
    <property type="match status" value="1"/>
</dbReference>
<dbReference type="SMART" id="SM00054">
    <property type="entry name" value="EFh"/>
    <property type="match status" value="3"/>
</dbReference>
<proteinExistence type="predicted"/>
<gene>
    <name evidence="4" type="ORF">pdam_00004493</name>
</gene>
<accession>A0A3M6V2P6</accession>
<dbReference type="GO" id="GO:0016460">
    <property type="term" value="C:myosin II complex"/>
    <property type="evidence" value="ECO:0007669"/>
    <property type="project" value="TreeGrafter"/>
</dbReference>
<dbReference type="GO" id="GO:0005509">
    <property type="term" value="F:calcium ion binding"/>
    <property type="evidence" value="ECO:0007669"/>
    <property type="project" value="InterPro"/>
</dbReference>
<evidence type="ECO:0000256" key="1">
    <source>
        <dbReference type="ARBA" id="ARBA00022737"/>
    </source>
</evidence>
<dbReference type="CDD" id="cd00051">
    <property type="entry name" value="EFh"/>
    <property type="match status" value="1"/>
</dbReference>
<dbReference type="PANTHER" id="PTHR23048">
    <property type="entry name" value="MYOSIN LIGHT CHAIN 1, 3"/>
    <property type="match status" value="1"/>
</dbReference>
<dbReference type="Proteomes" id="UP000275408">
    <property type="component" value="Unassembled WGS sequence"/>
</dbReference>
<dbReference type="InterPro" id="IPR018247">
    <property type="entry name" value="EF_Hand_1_Ca_BS"/>
</dbReference>
<feature type="domain" description="EF-hand" evidence="3">
    <location>
        <begin position="43"/>
        <end position="78"/>
    </location>
</feature>
<reference evidence="4 5" key="1">
    <citation type="journal article" date="2018" name="Sci. Rep.">
        <title>Comparative analysis of the Pocillopora damicornis genome highlights role of immune system in coral evolution.</title>
        <authorList>
            <person name="Cunning R."/>
            <person name="Bay R.A."/>
            <person name="Gillette P."/>
            <person name="Baker A.C."/>
            <person name="Traylor-Knowles N."/>
        </authorList>
    </citation>
    <scope>NUCLEOTIDE SEQUENCE [LARGE SCALE GENOMIC DNA]</scope>
    <source>
        <strain evidence="4">RSMAS</strain>
        <tissue evidence="4">Whole animal</tissue>
    </source>
</reference>
<dbReference type="PROSITE" id="PS00018">
    <property type="entry name" value="EF_HAND_1"/>
    <property type="match status" value="2"/>
</dbReference>
<dbReference type="STRING" id="46731.A0A3M6V2P6"/>
<dbReference type="AlphaFoldDB" id="A0A3M6V2P6"/>
<feature type="domain" description="EF-hand" evidence="3">
    <location>
        <begin position="80"/>
        <end position="115"/>
    </location>
</feature>
<dbReference type="FunFam" id="1.10.238.10:FF:000178">
    <property type="entry name" value="Calmodulin-2 A"/>
    <property type="match status" value="1"/>
</dbReference>
<keyword evidence="1" id="KW-0677">Repeat</keyword>
<name>A0A3M6V2P6_POCDA</name>
<organism evidence="4 5">
    <name type="scientific">Pocillopora damicornis</name>
    <name type="common">Cauliflower coral</name>
    <name type="synonym">Millepora damicornis</name>
    <dbReference type="NCBI Taxonomy" id="46731"/>
    <lineage>
        <taxon>Eukaryota</taxon>
        <taxon>Metazoa</taxon>
        <taxon>Cnidaria</taxon>
        <taxon>Anthozoa</taxon>
        <taxon>Hexacorallia</taxon>
        <taxon>Scleractinia</taxon>
        <taxon>Astrocoeniina</taxon>
        <taxon>Pocilloporidae</taxon>
        <taxon>Pocillopora</taxon>
    </lineage>
</organism>
<protein>
    <recommendedName>
        <fullName evidence="3">EF-hand domain-containing protein</fullName>
    </recommendedName>
</protein>
<dbReference type="PROSITE" id="PS50222">
    <property type="entry name" value="EF_HAND_2"/>
    <property type="match status" value="3"/>
</dbReference>
<evidence type="ECO:0000313" key="5">
    <source>
        <dbReference type="Proteomes" id="UP000275408"/>
    </source>
</evidence>
<evidence type="ECO:0000256" key="2">
    <source>
        <dbReference type="ARBA" id="ARBA00022837"/>
    </source>
</evidence>
<evidence type="ECO:0000259" key="3">
    <source>
        <dbReference type="PROSITE" id="PS50222"/>
    </source>
</evidence>
<evidence type="ECO:0000313" key="4">
    <source>
        <dbReference type="EMBL" id="RMX60069.1"/>
    </source>
</evidence>
<dbReference type="PANTHER" id="PTHR23048:SF0">
    <property type="entry name" value="CALMODULIN LIKE 3"/>
    <property type="match status" value="1"/>
</dbReference>
<dbReference type="OrthoDB" id="5951340at2759"/>
<dbReference type="InterPro" id="IPR050230">
    <property type="entry name" value="CALM/Myosin/TropC-like"/>
</dbReference>
<dbReference type="Pfam" id="PF13499">
    <property type="entry name" value="EF-hand_7"/>
    <property type="match status" value="2"/>
</dbReference>
<keyword evidence="5" id="KW-1185">Reference proteome</keyword>
<dbReference type="Gene3D" id="1.10.238.10">
    <property type="entry name" value="EF-hand"/>
    <property type="match status" value="2"/>
</dbReference>
<dbReference type="InterPro" id="IPR002048">
    <property type="entry name" value="EF_hand_dom"/>
</dbReference>
<sequence length="177" mass="21208">MDKLTEEQIQEYRDAFQHFDKDSSGFITTKELGNAMRSLGENPREEDLQMMINSVDIDGNGQMDFEEFVKLMVAKNQFSFNEEEAKEAFHIFDRDCRGFVMSDELRQVFQTLEEKIPDHEINDMLQDQKHQFQRKITFDDFFQMTKEGVCPKESKQKEKEPARPKYARRRQKFYIYS</sequence>